<dbReference type="Pfam" id="PF00554">
    <property type="entry name" value="RHD_DNA_bind"/>
    <property type="match status" value="1"/>
</dbReference>
<dbReference type="PANTHER" id="PTHR24169">
    <property type="entry name" value="NUCLEAR FACTOR NF-KAPPA-B PROTEIN"/>
    <property type="match status" value="1"/>
</dbReference>
<dbReference type="GO" id="GO:0048511">
    <property type="term" value="P:rhythmic process"/>
    <property type="evidence" value="ECO:0007669"/>
    <property type="project" value="UniProtKB-KW"/>
</dbReference>
<accession>A0A8C4RB19</accession>
<dbReference type="GeneID" id="114647250"/>
<evidence type="ECO:0000256" key="1">
    <source>
        <dbReference type="ARBA" id="ARBA00004123"/>
    </source>
</evidence>
<reference evidence="9" key="3">
    <citation type="submission" date="2025-09" db="UniProtKB">
        <authorList>
            <consortium name="Ensembl"/>
        </authorList>
    </citation>
    <scope>IDENTIFICATION</scope>
</reference>
<dbReference type="GeneTree" id="ENSGT00940000160230"/>
<dbReference type="InterPro" id="IPR032397">
    <property type="entry name" value="RHD_dimer"/>
</dbReference>
<reference evidence="9" key="1">
    <citation type="submission" date="2021-06" db="EMBL/GenBank/DDBJ databases">
        <authorList>
            <consortium name="Wellcome Sanger Institute Data Sharing"/>
        </authorList>
    </citation>
    <scope>NUCLEOTIDE SEQUENCE [LARGE SCALE GENOMIC DNA]</scope>
</reference>
<dbReference type="SUPFAM" id="SSF81296">
    <property type="entry name" value="E set domains"/>
    <property type="match status" value="1"/>
</dbReference>
<organism evidence="9 10">
    <name type="scientific">Erpetoichthys calabaricus</name>
    <name type="common">Rope fish</name>
    <name type="synonym">Calamoichthys calabaricus</name>
    <dbReference type="NCBI Taxonomy" id="27687"/>
    <lineage>
        <taxon>Eukaryota</taxon>
        <taxon>Metazoa</taxon>
        <taxon>Chordata</taxon>
        <taxon>Craniata</taxon>
        <taxon>Vertebrata</taxon>
        <taxon>Euteleostomi</taxon>
        <taxon>Actinopterygii</taxon>
        <taxon>Polypteriformes</taxon>
        <taxon>Polypteridae</taxon>
        <taxon>Erpetoichthys</taxon>
    </lineage>
</organism>
<dbReference type="GO" id="GO:0030098">
    <property type="term" value="P:lymphocyte differentiation"/>
    <property type="evidence" value="ECO:0007669"/>
    <property type="project" value="UniProtKB-ARBA"/>
</dbReference>
<dbReference type="Gene3D" id="2.60.40.10">
    <property type="entry name" value="Immunoglobulins"/>
    <property type="match status" value="1"/>
</dbReference>
<name>A0A8C4RB19_ERPCA</name>
<evidence type="ECO:0000256" key="5">
    <source>
        <dbReference type="ARBA" id="ARBA00023163"/>
    </source>
</evidence>
<evidence type="ECO:0000256" key="3">
    <source>
        <dbReference type="ARBA" id="ARBA00023108"/>
    </source>
</evidence>
<dbReference type="PROSITE" id="PS50254">
    <property type="entry name" value="REL_2"/>
    <property type="match status" value="1"/>
</dbReference>
<keyword evidence="4" id="KW-0010">Activator</keyword>
<dbReference type="GO" id="GO:0045944">
    <property type="term" value="P:positive regulation of transcription by RNA polymerase II"/>
    <property type="evidence" value="ECO:0007669"/>
    <property type="project" value="TreeGrafter"/>
</dbReference>
<dbReference type="GO" id="GO:0033554">
    <property type="term" value="P:cellular response to stress"/>
    <property type="evidence" value="ECO:0007669"/>
    <property type="project" value="TreeGrafter"/>
</dbReference>
<dbReference type="InterPro" id="IPR002909">
    <property type="entry name" value="IPT_dom"/>
</dbReference>
<gene>
    <name evidence="9" type="primary">relb</name>
</gene>
<dbReference type="SUPFAM" id="SSF49417">
    <property type="entry name" value="p53-like transcription factors"/>
    <property type="match status" value="1"/>
</dbReference>
<dbReference type="GO" id="GO:0007249">
    <property type="term" value="P:canonical NF-kappaB signal transduction"/>
    <property type="evidence" value="ECO:0007669"/>
    <property type="project" value="TreeGrafter"/>
</dbReference>
<dbReference type="Ensembl" id="ENSECRT00000000065.1">
    <property type="protein sequence ID" value="ENSECRP00000000062.1"/>
    <property type="gene ID" value="ENSECRG00000000046.1"/>
</dbReference>
<dbReference type="GO" id="GO:0000978">
    <property type="term" value="F:RNA polymerase II cis-regulatory region sequence-specific DNA binding"/>
    <property type="evidence" value="ECO:0007669"/>
    <property type="project" value="TreeGrafter"/>
</dbReference>
<dbReference type="GO" id="GO:0045087">
    <property type="term" value="P:innate immune response"/>
    <property type="evidence" value="ECO:0007669"/>
    <property type="project" value="TreeGrafter"/>
</dbReference>
<dbReference type="InterPro" id="IPR037059">
    <property type="entry name" value="RHD_DNA_bind_dom_sf"/>
</dbReference>
<sequence>MKNMNGQAGNSNLTFPDDELGLINEYINEQDNTMRSGPKLLDSVTISNEPSTRGIQLVPRGSAPCASNLSTPGNSFMPSVSSNMAASPVSPAHNIRRRQAQGKPSTPQLMSRSSAPVAMPESRRSGGGLRGSNRQGQLSVMSADSHGADPNTRFLEDFLEQPKLVITEQPKQRGMRFRYECEGRSAGSILGESTNEHSKTLPTIEVQGHTQAIKKVKVTVSLVSKEIPYRPHPHSLVGKDCNEGICVVNINTQSNRKHSFSNLGIQCVRRKEVDAALEKRRKQGIDPFNTGQTKSIEDVEMNVVRLCFQAEAIYNSGDRRSLPAIVSEPIYDKKATTTSELKINRLNIVRGPCLGKTEIYLLCDKVQKDDIEIIFSLDDWEAKGEFAQTDVHRQIAIVFKSPPYQDLNITEEVEVNVVLRRVSDHMDSEPVKYTYLPQDPDPYDVKRKRKRPQPHFKMEVDDQHADLSLTLPENPLFPSWPMDNQSMDPHADSTFMDPYVNYQFADGDPYQDAGYQNFSSMSQALAGEETACLSTPNSENTMNSTAEALSFSLTRLEPPVGDLMDNSYMMQSVFPNPLLSSVLTIKQEHSANLAFGDLTKI</sequence>
<dbReference type="FunFam" id="2.60.40.10:FF:000046">
    <property type="entry name" value="Nuclear factor NF-kappa-B p105 subunit"/>
    <property type="match status" value="1"/>
</dbReference>
<dbReference type="PROSITE" id="PS01204">
    <property type="entry name" value="REL_1"/>
    <property type="match status" value="1"/>
</dbReference>
<dbReference type="Proteomes" id="UP000694620">
    <property type="component" value="Chromosome 1"/>
</dbReference>
<keyword evidence="10" id="KW-1185">Reference proteome</keyword>
<dbReference type="AlphaFoldDB" id="A0A8C4RB19"/>
<proteinExistence type="predicted"/>
<dbReference type="InterPro" id="IPR000451">
    <property type="entry name" value="NFkB/Dor"/>
</dbReference>
<evidence type="ECO:0000256" key="2">
    <source>
        <dbReference type="ARBA" id="ARBA00023015"/>
    </source>
</evidence>
<dbReference type="FunFam" id="2.60.40.340:FF:000005">
    <property type="entry name" value="RELB proto-oncogene, NF-kB subunit"/>
    <property type="match status" value="1"/>
</dbReference>
<evidence type="ECO:0000256" key="4">
    <source>
        <dbReference type="ARBA" id="ARBA00023159"/>
    </source>
</evidence>
<dbReference type="InterPro" id="IPR030492">
    <property type="entry name" value="RHD_CS"/>
</dbReference>
<dbReference type="InterPro" id="IPR014756">
    <property type="entry name" value="Ig_E-set"/>
</dbReference>
<dbReference type="GO" id="GO:0005829">
    <property type="term" value="C:cytosol"/>
    <property type="evidence" value="ECO:0007669"/>
    <property type="project" value="UniProtKB-ARBA"/>
</dbReference>
<comment type="subcellular location">
    <subcellularLocation>
        <location evidence="1">Nucleus</location>
    </subcellularLocation>
</comment>
<protein>
    <recommendedName>
        <fullName evidence="8">RHD domain-containing protein</fullName>
    </recommendedName>
</protein>
<dbReference type="GO" id="GO:0005634">
    <property type="term" value="C:nucleus"/>
    <property type="evidence" value="ECO:0007669"/>
    <property type="project" value="UniProtKB-SubCell"/>
</dbReference>
<dbReference type="PANTHER" id="PTHR24169:SF18">
    <property type="entry name" value="TRANSCRIPTION FACTOR RELB"/>
    <property type="match status" value="1"/>
</dbReference>
<feature type="compositionally biased region" description="Polar residues" evidence="7">
    <location>
        <begin position="102"/>
        <end position="114"/>
    </location>
</feature>
<reference evidence="9" key="2">
    <citation type="submission" date="2025-08" db="UniProtKB">
        <authorList>
            <consortium name="Ensembl"/>
        </authorList>
    </citation>
    <scope>IDENTIFICATION</scope>
</reference>
<evidence type="ECO:0000256" key="7">
    <source>
        <dbReference type="SAM" id="MobiDB-lite"/>
    </source>
</evidence>
<dbReference type="RefSeq" id="XP_028651731.1">
    <property type="nucleotide sequence ID" value="XM_028795898.2"/>
</dbReference>
<dbReference type="SMART" id="SM00429">
    <property type="entry name" value="IPT"/>
    <property type="match status" value="1"/>
</dbReference>
<dbReference type="Gene3D" id="2.60.40.340">
    <property type="entry name" value="Rel homology domain (RHD), DNA-binding domain"/>
    <property type="match status" value="1"/>
</dbReference>
<keyword evidence="5" id="KW-0804">Transcription</keyword>
<dbReference type="CTD" id="5971"/>
<evidence type="ECO:0000313" key="10">
    <source>
        <dbReference type="Proteomes" id="UP000694620"/>
    </source>
</evidence>
<dbReference type="InterPro" id="IPR008967">
    <property type="entry name" value="p53-like_TF_DNA-bd_sf"/>
</dbReference>
<evidence type="ECO:0000313" key="9">
    <source>
        <dbReference type="Ensembl" id="ENSECRP00000000062.1"/>
    </source>
</evidence>
<dbReference type="OrthoDB" id="7881762at2759"/>
<dbReference type="GO" id="GO:0038061">
    <property type="term" value="P:non-canonical NF-kappaB signal transduction"/>
    <property type="evidence" value="ECO:0007669"/>
    <property type="project" value="TreeGrafter"/>
</dbReference>
<keyword evidence="2" id="KW-0805">Transcription regulation</keyword>
<dbReference type="Pfam" id="PF16179">
    <property type="entry name" value="RHD_dimer"/>
    <property type="match status" value="1"/>
</dbReference>
<evidence type="ECO:0000259" key="8">
    <source>
        <dbReference type="PROSITE" id="PS50254"/>
    </source>
</evidence>
<dbReference type="GO" id="GO:0006954">
    <property type="term" value="P:inflammatory response"/>
    <property type="evidence" value="ECO:0007669"/>
    <property type="project" value="TreeGrafter"/>
</dbReference>
<keyword evidence="3" id="KW-0090">Biological rhythms</keyword>
<evidence type="ECO:0000256" key="6">
    <source>
        <dbReference type="ARBA" id="ARBA00023242"/>
    </source>
</evidence>
<keyword evidence="6" id="KW-0539">Nucleus</keyword>
<dbReference type="GO" id="GO:0000981">
    <property type="term" value="F:DNA-binding transcription factor activity, RNA polymerase II-specific"/>
    <property type="evidence" value="ECO:0007669"/>
    <property type="project" value="TreeGrafter"/>
</dbReference>
<dbReference type="InterPro" id="IPR011539">
    <property type="entry name" value="RHD_DNA_bind_dom"/>
</dbReference>
<feature type="domain" description="RHD" evidence="8">
    <location>
        <begin position="159"/>
        <end position="337"/>
    </location>
</feature>
<dbReference type="InterPro" id="IPR013783">
    <property type="entry name" value="Ig-like_fold"/>
</dbReference>
<feature type="region of interest" description="Disordered" evidence="7">
    <location>
        <begin position="81"/>
        <end position="149"/>
    </location>
</feature>
<dbReference type="PRINTS" id="PR00057">
    <property type="entry name" value="NFKBTNSCPFCT"/>
</dbReference>
<dbReference type="GO" id="GO:0034097">
    <property type="term" value="P:response to cytokine"/>
    <property type="evidence" value="ECO:0007669"/>
    <property type="project" value="TreeGrafter"/>
</dbReference>